<keyword evidence="2" id="KW-1185">Reference proteome</keyword>
<dbReference type="Proteomes" id="UP000886998">
    <property type="component" value="Unassembled WGS sequence"/>
</dbReference>
<evidence type="ECO:0000313" key="1">
    <source>
        <dbReference type="EMBL" id="GFS61328.1"/>
    </source>
</evidence>
<name>A0A8X6IV23_9ARAC</name>
<sequence length="104" mass="12031">MEFVINFKPISCELDSLNLDHSSEVDDNTWKCEKKLPGFRRGGAPFAQLRKLHELHERRPPVDITGLSCSRIQFCGSGWGEGPQVTMFYYFCFFSLSVRMEFCN</sequence>
<gene>
    <name evidence="1" type="ORF">TNIN_401991</name>
</gene>
<protein>
    <submittedName>
        <fullName evidence="1">Uncharacterized protein</fullName>
    </submittedName>
</protein>
<reference evidence="1" key="1">
    <citation type="submission" date="2020-08" db="EMBL/GenBank/DDBJ databases">
        <title>Multicomponent nature underlies the extraordinary mechanical properties of spider dragline silk.</title>
        <authorList>
            <person name="Kono N."/>
            <person name="Nakamura H."/>
            <person name="Mori M."/>
            <person name="Yoshida Y."/>
            <person name="Ohtoshi R."/>
            <person name="Malay A.D."/>
            <person name="Moran D.A.P."/>
            <person name="Tomita M."/>
            <person name="Numata K."/>
            <person name="Arakawa K."/>
        </authorList>
    </citation>
    <scope>NUCLEOTIDE SEQUENCE</scope>
</reference>
<evidence type="ECO:0000313" key="2">
    <source>
        <dbReference type="Proteomes" id="UP000886998"/>
    </source>
</evidence>
<dbReference type="AlphaFoldDB" id="A0A8X6IV23"/>
<organism evidence="1 2">
    <name type="scientific">Trichonephila inaurata madagascariensis</name>
    <dbReference type="NCBI Taxonomy" id="2747483"/>
    <lineage>
        <taxon>Eukaryota</taxon>
        <taxon>Metazoa</taxon>
        <taxon>Ecdysozoa</taxon>
        <taxon>Arthropoda</taxon>
        <taxon>Chelicerata</taxon>
        <taxon>Arachnida</taxon>
        <taxon>Araneae</taxon>
        <taxon>Araneomorphae</taxon>
        <taxon>Entelegynae</taxon>
        <taxon>Araneoidea</taxon>
        <taxon>Nephilidae</taxon>
        <taxon>Trichonephila</taxon>
        <taxon>Trichonephila inaurata</taxon>
    </lineage>
</organism>
<proteinExistence type="predicted"/>
<accession>A0A8X6IV23</accession>
<dbReference type="EMBL" id="BMAV01027671">
    <property type="protein sequence ID" value="GFS61328.1"/>
    <property type="molecule type" value="Genomic_DNA"/>
</dbReference>
<comment type="caution">
    <text evidence="1">The sequence shown here is derived from an EMBL/GenBank/DDBJ whole genome shotgun (WGS) entry which is preliminary data.</text>
</comment>